<reference evidence="2 3" key="1">
    <citation type="submission" date="2017-06" db="EMBL/GenBank/DDBJ databases">
        <authorList>
            <consortium name="Pathogen Informatics"/>
        </authorList>
    </citation>
    <scope>NUCLEOTIDE SEQUENCE [LARGE SCALE GENOMIC DNA]</scope>
    <source>
        <strain evidence="2 3">NCTC12149</strain>
    </source>
</reference>
<evidence type="ECO:0000313" key="2">
    <source>
        <dbReference type="EMBL" id="SNV35692.1"/>
    </source>
</evidence>
<gene>
    <name evidence="2" type="ORF">SAMEA4412673_00079</name>
</gene>
<proteinExistence type="predicted"/>
<name>A0AAJ5BYF0_9SPHI</name>
<dbReference type="Proteomes" id="UP000215355">
    <property type="component" value="Chromosome 1"/>
</dbReference>
<keyword evidence="1" id="KW-1133">Transmembrane helix</keyword>
<dbReference type="RefSeq" id="WP_093100086.1">
    <property type="nucleotide sequence ID" value="NZ_FNGK01000005.1"/>
</dbReference>
<dbReference type="KEGG" id="smiz:4412673_00079"/>
<keyword evidence="1" id="KW-0472">Membrane</keyword>
<dbReference type="EMBL" id="LT906468">
    <property type="protein sequence ID" value="SNV35692.1"/>
    <property type="molecule type" value="Genomic_DNA"/>
</dbReference>
<protein>
    <submittedName>
        <fullName evidence="2">Uncharacterized protein</fullName>
    </submittedName>
</protein>
<feature type="transmembrane region" description="Helical" evidence="1">
    <location>
        <begin position="49"/>
        <end position="70"/>
    </location>
</feature>
<feature type="transmembrane region" description="Helical" evidence="1">
    <location>
        <begin position="20"/>
        <end position="43"/>
    </location>
</feature>
<sequence>MGSNKKMSEAIKNLNLQRKLTCAIICGGVMAMTLLIATVGLFVKQDKTLMLAVLVATSILVIIPAVLKLVKINSILKSGMQFSRS</sequence>
<evidence type="ECO:0000313" key="3">
    <source>
        <dbReference type="Proteomes" id="UP000215355"/>
    </source>
</evidence>
<keyword evidence="1" id="KW-0812">Transmembrane</keyword>
<accession>A0AAJ5BYF0</accession>
<evidence type="ECO:0000256" key="1">
    <source>
        <dbReference type="SAM" id="Phobius"/>
    </source>
</evidence>
<organism evidence="2 3">
    <name type="scientific">Sphingobacterium mizutaii</name>
    <dbReference type="NCBI Taxonomy" id="1010"/>
    <lineage>
        <taxon>Bacteria</taxon>
        <taxon>Pseudomonadati</taxon>
        <taxon>Bacteroidota</taxon>
        <taxon>Sphingobacteriia</taxon>
        <taxon>Sphingobacteriales</taxon>
        <taxon>Sphingobacteriaceae</taxon>
        <taxon>Sphingobacterium</taxon>
    </lineage>
</organism>
<dbReference type="AlphaFoldDB" id="A0AAJ5BYF0"/>